<dbReference type="Pfam" id="PF02311">
    <property type="entry name" value="AraC_binding"/>
    <property type="match status" value="1"/>
</dbReference>
<dbReference type="CDD" id="cd02208">
    <property type="entry name" value="cupin_RmlC-like"/>
    <property type="match status" value="1"/>
</dbReference>
<feature type="domain" description="HTH araC/xylS-type" evidence="5">
    <location>
        <begin position="183"/>
        <end position="281"/>
    </location>
</feature>
<dbReference type="GO" id="GO:0003700">
    <property type="term" value="F:DNA-binding transcription factor activity"/>
    <property type="evidence" value="ECO:0007669"/>
    <property type="project" value="InterPro"/>
</dbReference>
<comment type="caution">
    <text evidence="6">The sequence shown here is derived from an EMBL/GenBank/DDBJ whole genome shotgun (WGS) entry which is preliminary data.</text>
</comment>
<gene>
    <name evidence="6" type="ORF">HD601_000544</name>
</gene>
<dbReference type="Gene3D" id="2.60.120.10">
    <property type="entry name" value="Jelly Rolls"/>
    <property type="match status" value="1"/>
</dbReference>
<keyword evidence="3" id="KW-0010">Activator</keyword>
<reference evidence="6 7" key="1">
    <citation type="submission" date="2020-08" db="EMBL/GenBank/DDBJ databases">
        <title>Sequencing the genomes of 1000 actinobacteria strains.</title>
        <authorList>
            <person name="Klenk H.-P."/>
        </authorList>
    </citation>
    <scope>NUCLEOTIDE SEQUENCE [LARGE SCALE GENOMIC DNA]</scope>
    <source>
        <strain evidence="6 7">DSM 102122</strain>
    </source>
</reference>
<dbReference type="SUPFAM" id="SSF51215">
    <property type="entry name" value="Regulatory protein AraC"/>
    <property type="match status" value="1"/>
</dbReference>
<proteinExistence type="predicted"/>
<dbReference type="Pfam" id="PF12833">
    <property type="entry name" value="HTH_18"/>
    <property type="match status" value="1"/>
</dbReference>
<dbReference type="Gene3D" id="1.10.10.60">
    <property type="entry name" value="Homeodomain-like"/>
    <property type="match status" value="2"/>
</dbReference>
<accession>A0A7W9LJF5</accession>
<dbReference type="InterPro" id="IPR037923">
    <property type="entry name" value="HTH-like"/>
</dbReference>
<dbReference type="PANTHER" id="PTHR46796">
    <property type="entry name" value="HTH-TYPE TRANSCRIPTIONAL ACTIVATOR RHAS-RELATED"/>
    <property type="match status" value="1"/>
</dbReference>
<evidence type="ECO:0000256" key="3">
    <source>
        <dbReference type="ARBA" id="ARBA00023159"/>
    </source>
</evidence>
<dbReference type="PRINTS" id="PR00032">
    <property type="entry name" value="HTHARAC"/>
</dbReference>
<keyword evidence="2 6" id="KW-0238">DNA-binding</keyword>
<evidence type="ECO:0000256" key="4">
    <source>
        <dbReference type="ARBA" id="ARBA00023163"/>
    </source>
</evidence>
<evidence type="ECO:0000256" key="2">
    <source>
        <dbReference type="ARBA" id="ARBA00023125"/>
    </source>
</evidence>
<dbReference type="InterPro" id="IPR018062">
    <property type="entry name" value="HTH_AraC-typ_CS"/>
</dbReference>
<keyword evidence="7" id="KW-1185">Reference proteome</keyword>
<dbReference type="InterPro" id="IPR050204">
    <property type="entry name" value="AraC_XylS_family_regulators"/>
</dbReference>
<dbReference type="InterPro" id="IPR018060">
    <property type="entry name" value="HTH_AraC"/>
</dbReference>
<dbReference type="Proteomes" id="UP000542813">
    <property type="component" value="Unassembled WGS sequence"/>
</dbReference>
<dbReference type="SUPFAM" id="SSF46689">
    <property type="entry name" value="Homeodomain-like"/>
    <property type="match status" value="2"/>
</dbReference>
<dbReference type="GO" id="GO:0043565">
    <property type="term" value="F:sequence-specific DNA binding"/>
    <property type="evidence" value="ECO:0007669"/>
    <property type="project" value="InterPro"/>
</dbReference>
<sequence>MAVTAEVAAFGSGVSGGFEVGLVSRLGPAVADYPPGSTFGPRDARTYEFVWLLSGSATWHWDDMRVPLAPGTLLLVRPGMRDSFRWDPRRPTRHAYVHFTLSGSGLDGAMWPVVRDLGGRPDPMGALCQYLLWLGAACPPAWREQAAETLRLLVLTFLAPPPSPSSDPGADGGLPRPVVAAMAAVRSAWAAGVARPVPLGELAAAAGVSVSTLCRVFQRQFGVGPVAALERLRLARAEPLLWMSNLSLQAIAVQCGFADAYHFSRRFRAVYGLAPSAFRAATPDTAPRPPVPAALDALITP</sequence>
<dbReference type="AlphaFoldDB" id="A0A7W9LJF5"/>
<protein>
    <submittedName>
        <fullName evidence="6">AraC-like DNA-binding protein</fullName>
    </submittedName>
</protein>
<keyword evidence="4" id="KW-0804">Transcription</keyword>
<evidence type="ECO:0000256" key="1">
    <source>
        <dbReference type="ARBA" id="ARBA00023015"/>
    </source>
</evidence>
<dbReference type="SMART" id="SM00342">
    <property type="entry name" value="HTH_ARAC"/>
    <property type="match status" value="1"/>
</dbReference>
<keyword evidence="1" id="KW-0805">Transcription regulation</keyword>
<dbReference type="PROSITE" id="PS01124">
    <property type="entry name" value="HTH_ARAC_FAMILY_2"/>
    <property type="match status" value="1"/>
</dbReference>
<dbReference type="EMBL" id="JACHMM010000001">
    <property type="protein sequence ID" value="MBB5785969.1"/>
    <property type="molecule type" value="Genomic_DNA"/>
</dbReference>
<dbReference type="InterPro" id="IPR009057">
    <property type="entry name" value="Homeodomain-like_sf"/>
</dbReference>
<dbReference type="RefSeq" id="WP_184819104.1">
    <property type="nucleotide sequence ID" value="NZ_JACHMM010000001.1"/>
</dbReference>
<dbReference type="InterPro" id="IPR020449">
    <property type="entry name" value="Tscrpt_reg_AraC-type_HTH"/>
</dbReference>
<dbReference type="PROSITE" id="PS00041">
    <property type="entry name" value="HTH_ARAC_FAMILY_1"/>
    <property type="match status" value="1"/>
</dbReference>
<dbReference type="InterPro" id="IPR003313">
    <property type="entry name" value="AraC-bd"/>
</dbReference>
<evidence type="ECO:0000259" key="5">
    <source>
        <dbReference type="PROSITE" id="PS01124"/>
    </source>
</evidence>
<name>A0A7W9LJF5_9ACTN</name>
<organism evidence="6 7">
    <name type="scientific">Jiangella mangrovi</name>
    <dbReference type="NCBI Taxonomy" id="1524084"/>
    <lineage>
        <taxon>Bacteria</taxon>
        <taxon>Bacillati</taxon>
        <taxon>Actinomycetota</taxon>
        <taxon>Actinomycetes</taxon>
        <taxon>Jiangellales</taxon>
        <taxon>Jiangellaceae</taxon>
        <taxon>Jiangella</taxon>
    </lineage>
</organism>
<dbReference type="InterPro" id="IPR014710">
    <property type="entry name" value="RmlC-like_jellyroll"/>
</dbReference>
<evidence type="ECO:0000313" key="7">
    <source>
        <dbReference type="Proteomes" id="UP000542813"/>
    </source>
</evidence>
<evidence type="ECO:0000313" key="6">
    <source>
        <dbReference type="EMBL" id="MBB5785969.1"/>
    </source>
</evidence>